<name>A0ABN7HJ87_9BURK</name>
<evidence type="ECO:0000259" key="2">
    <source>
        <dbReference type="Pfam" id="PF03886"/>
    </source>
</evidence>
<dbReference type="Proteomes" id="UP000656319">
    <property type="component" value="Unassembled WGS sequence"/>
</dbReference>
<dbReference type="RefSeq" id="WP_236596688.1">
    <property type="nucleotide sequence ID" value="NZ_CAJHCQ010000002.1"/>
</dbReference>
<protein>
    <recommendedName>
        <fullName evidence="2">ABC-type transport auxiliary lipoprotein component domain-containing protein</fullName>
    </recommendedName>
</protein>
<organism evidence="3 4">
    <name type="scientific">Paraburkholderia hiiakae</name>
    <dbReference type="NCBI Taxonomy" id="1081782"/>
    <lineage>
        <taxon>Bacteria</taxon>
        <taxon>Pseudomonadati</taxon>
        <taxon>Pseudomonadota</taxon>
        <taxon>Betaproteobacteria</taxon>
        <taxon>Burkholderiales</taxon>
        <taxon>Burkholderiaceae</taxon>
        <taxon>Paraburkholderia</taxon>
    </lineage>
</organism>
<feature type="domain" description="ABC-type transport auxiliary lipoprotein component" evidence="2">
    <location>
        <begin position="42"/>
        <end position="196"/>
    </location>
</feature>
<comment type="caution">
    <text evidence="3">The sequence shown here is derived from an EMBL/GenBank/DDBJ whole genome shotgun (WGS) entry which is preliminary data.</text>
</comment>
<keyword evidence="1" id="KW-0732">Signal</keyword>
<keyword evidence="4" id="KW-1185">Reference proteome</keyword>
<reference evidence="3 4" key="1">
    <citation type="submission" date="2020-10" db="EMBL/GenBank/DDBJ databases">
        <authorList>
            <person name="Peeters C."/>
        </authorList>
    </citation>
    <scope>NUCLEOTIDE SEQUENCE [LARGE SCALE GENOMIC DNA]</scope>
    <source>
        <strain evidence="3 4">LMG 27952</strain>
    </source>
</reference>
<dbReference type="Pfam" id="PF03886">
    <property type="entry name" value="ABC_trans_aux"/>
    <property type="match status" value="1"/>
</dbReference>
<evidence type="ECO:0000313" key="3">
    <source>
        <dbReference type="EMBL" id="CAD6517780.1"/>
    </source>
</evidence>
<accession>A0ABN7HJ87</accession>
<proteinExistence type="predicted"/>
<dbReference type="SUPFAM" id="SSF159594">
    <property type="entry name" value="XCC0632-like"/>
    <property type="match status" value="1"/>
</dbReference>
<evidence type="ECO:0000313" key="4">
    <source>
        <dbReference type="Proteomes" id="UP000656319"/>
    </source>
</evidence>
<dbReference type="InterPro" id="IPR005586">
    <property type="entry name" value="ABC_trans_aux"/>
</dbReference>
<evidence type="ECO:0000256" key="1">
    <source>
        <dbReference type="SAM" id="SignalP"/>
    </source>
</evidence>
<feature type="chain" id="PRO_5046765708" description="ABC-type transport auxiliary lipoprotein component domain-containing protein" evidence="1">
    <location>
        <begin position="21"/>
        <end position="211"/>
    </location>
</feature>
<dbReference type="EMBL" id="CAJHCQ010000002">
    <property type="protein sequence ID" value="CAD6517780.1"/>
    <property type="molecule type" value="Genomic_DNA"/>
</dbReference>
<gene>
    <name evidence="3" type="ORF">LMG27952_00898</name>
</gene>
<sequence length="211" mass="21866">MNRRNVTLHTVLAAAMVSLAGCSSPSPTFYALRADEASAATSTAASAVPTSAAALDVVVGPVTVPDMVDRPQIVTRNPDNTIEMNECARWASPLKLDVGRVVAADLAQRLDTARVSTVDAGAATAPVWRVRVDITRIDSVLGDSVTIDAQWVVKPPGHEALTLGHTVAHEQVASGAYGALVDAHDRALATISADIAAAIRADRATVGNAKN</sequence>
<dbReference type="PROSITE" id="PS51257">
    <property type="entry name" value="PROKAR_LIPOPROTEIN"/>
    <property type="match status" value="1"/>
</dbReference>
<dbReference type="Gene3D" id="3.40.50.10610">
    <property type="entry name" value="ABC-type transport auxiliary lipoprotein component"/>
    <property type="match status" value="1"/>
</dbReference>
<feature type="signal peptide" evidence="1">
    <location>
        <begin position="1"/>
        <end position="20"/>
    </location>
</feature>